<evidence type="ECO:0000313" key="7">
    <source>
        <dbReference type="Proteomes" id="UP000422108"/>
    </source>
</evidence>
<keyword evidence="1" id="KW-0175">Coiled coil</keyword>
<dbReference type="EMBL" id="AP021879">
    <property type="protein sequence ID" value="BBO88524.1"/>
    <property type="molecule type" value="Genomic_DNA"/>
</dbReference>
<dbReference type="Pfam" id="PF13817">
    <property type="entry name" value="DDE_Tnp_IS66_C"/>
    <property type="match status" value="1"/>
</dbReference>
<dbReference type="Proteomes" id="UP000422108">
    <property type="component" value="Chromosome"/>
</dbReference>
<feature type="domain" description="Transposase IS66 zinc-finger binding" evidence="3">
    <location>
        <begin position="104"/>
        <end position="147"/>
    </location>
</feature>
<dbReference type="Pfam" id="PF13005">
    <property type="entry name" value="zf-IS66"/>
    <property type="match status" value="1"/>
</dbReference>
<dbReference type="PANTHER" id="PTHR33678">
    <property type="entry name" value="BLL1576 PROTEIN"/>
    <property type="match status" value="1"/>
</dbReference>
<keyword evidence="7" id="KW-1185">Reference proteome</keyword>
<dbReference type="InterPro" id="IPR052344">
    <property type="entry name" value="Transposase-related"/>
</dbReference>
<proteinExistence type="predicted"/>
<gene>
    <name evidence="6" type="ORF">DSCOOX_17040</name>
</gene>
<dbReference type="PANTHER" id="PTHR33678:SF1">
    <property type="entry name" value="BLL1576 PROTEIN"/>
    <property type="match status" value="1"/>
</dbReference>
<evidence type="ECO:0000259" key="2">
    <source>
        <dbReference type="Pfam" id="PF03050"/>
    </source>
</evidence>
<feature type="domain" description="Transposase IS66 central" evidence="2">
    <location>
        <begin position="168"/>
        <end position="461"/>
    </location>
</feature>
<evidence type="ECO:0000259" key="5">
    <source>
        <dbReference type="Pfam" id="PF13817"/>
    </source>
</evidence>
<name>A0A5K8A842_9BACT</name>
<dbReference type="AlphaFoldDB" id="A0A5K8A842"/>
<dbReference type="InterPro" id="IPR039552">
    <property type="entry name" value="IS66_C"/>
</dbReference>
<dbReference type="InterPro" id="IPR024474">
    <property type="entry name" value="Znf_dom_IS66"/>
</dbReference>
<accession>A0A5K8A842</accession>
<sequence>MEPNKLPDDAESLRQIISTQQHEIDHLKEMVRLLQNEIFGRRSESLSSIHPNQLPLFGSDTPVEPIQEDEKIVVPEHTRKKRGRKPLPEDLPRVDVVHDLPEEEKRCACGAELSRIGEEVCEKLDYIPAKVRVIRHIRPKYACKHCEGVEDDGPTVKIAPPPVQLIPKSNATEGLLAHIAVSKFADALPLYRQQKIFDRLGVELSRSTLANWMIQAAARCGPLIDLMAQEIRGGPMINIDESPLQVLNEPGRSNTAKSYMWVFYGGPLDAPVVLYRYHPTRSGEIALKIVDGYRGYIQSDGYIGYDHLSEKPDITLLGCMVHARRKFMAVVKVRKKKRGNKAATKGLADEALVFFKELYHIEKYARQNELTIEQTKDLRQEKSKPILDRFKAWLDTYHSQVPPKSLIGKAIQYTLNQWERLVVYIEAGFLKPDNNVAENAIRPFVLGRKNWLFAGGPNGADASATFFSLIETAKANCLEPYAYLRYLFENIPLAQNESDFLALLPNRIDKAMLSASAKGVVD</sequence>
<evidence type="ECO:0000313" key="6">
    <source>
        <dbReference type="EMBL" id="BBO88524.1"/>
    </source>
</evidence>
<dbReference type="Pfam" id="PF13007">
    <property type="entry name" value="LZ_Tnp_IS66"/>
    <property type="match status" value="1"/>
</dbReference>
<evidence type="ECO:0000259" key="4">
    <source>
        <dbReference type="Pfam" id="PF13007"/>
    </source>
</evidence>
<dbReference type="NCBIfam" id="NF033517">
    <property type="entry name" value="transpos_IS66"/>
    <property type="match status" value="1"/>
</dbReference>
<evidence type="ECO:0000256" key="1">
    <source>
        <dbReference type="SAM" id="Coils"/>
    </source>
</evidence>
<protein>
    <submittedName>
        <fullName evidence="6">IS66 family transposase</fullName>
    </submittedName>
</protein>
<reference evidence="6 7" key="1">
    <citation type="submission" date="2019-11" db="EMBL/GenBank/DDBJ databases">
        <title>Comparative genomics of hydrocarbon-degrading Desulfosarcina strains.</title>
        <authorList>
            <person name="Watanabe M."/>
            <person name="Kojima H."/>
            <person name="Fukui M."/>
        </authorList>
    </citation>
    <scope>NUCLEOTIDE SEQUENCE [LARGE SCALE GENOMIC DNA]</scope>
    <source>
        <strain evidence="7">oXyS1</strain>
    </source>
</reference>
<evidence type="ECO:0000259" key="3">
    <source>
        <dbReference type="Pfam" id="PF13005"/>
    </source>
</evidence>
<dbReference type="InterPro" id="IPR024463">
    <property type="entry name" value="Transposase_TnpC_homeodom"/>
</dbReference>
<feature type="domain" description="Transposase TnpC homeodomain" evidence="4">
    <location>
        <begin position="26"/>
        <end position="96"/>
    </location>
</feature>
<feature type="domain" description="Transposase IS66 C-terminal" evidence="5">
    <location>
        <begin position="468"/>
        <end position="505"/>
    </location>
</feature>
<feature type="coiled-coil region" evidence="1">
    <location>
        <begin position="10"/>
        <end position="37"/>
    </location>
</feature>
<dbReference type="Pfam" id="PF03050">
    <property type="entry name" value="DDE_Tnp_IS66"/>
    <property type="match status" value="1"/>
</dbReference>
<organism evidence="6 7">
    <name type="scientific">Desulfosarcina ovata subsp. ovata</name>
    <dbReference type="NCBI Taxonomy" id="2752305"/>
    <lineage>
        <taxon>Bacteria</taxon>
        <taxon>Pseudomonadati</taxon>
        <taxon>Thermodesulfobacteriota</taxon>
        <taxon>Desulfobacteria</taxon>
        <taxon>Desulfobacterales</taxon>
        <taxon>Desulfosarcinaceae</taxon>
        <taxon>Desulfosarcina</taxon>
    </lineage>
</organism>
<dbReference type="InterPro" id="IPR004291">
    <property type="entry name" value="Transposase_IS66_central"/>
</dbReference>